<organism evidence="1 2">
    <name type="scientific">Aspergillus nanangensis</name>
    <dbReference type="NCBI Taxonomy" id="2582783"/>
    <lineage>
        <taxon>Eukaryota</taxon>
        <taxon>Fungi</taxon>
        <taxon>Dikarya</taxon>
        <taxon>Ascomycota</taxon>
        <taxon>Pezizomycotina</taxon>
        <taxon>Eurotiomycetes</taxon>
        <taxon>Eurotiomycetidae</taxon>
        <taxon>Eurotiales</taxon>
        <taxon>Aspergillaceae</taxon>
        <taxon>Aspergillus</taxon>
        <taxon>Aspergillus subgen. Circumdati</taxon>
    </lineage>
</organism>
<evidence type="ECO:0000313" key="2">
    <source>
        <dbReference type="Proteomes" id="UP001194746"/>
    </source>
</evidence>
<keyword evidence="2" id="KW-1185">Reference proteome</keyword>
<dbReference type="EMBL" id="VCAU01000315">
    <property type="protein sequence ID" value="KAF9882570.1"/>
    <property type="molecule type" value="Genomic_DNA"/>
</dbReference>
<evidence type="ECO:0000313" key="1">
    <source>
        <dbReference type="EMBL" id="KAF9882570.1"/>
    </source>
</evidence>
<protein>
    <submittedName>
        <fullName evidence="1">Uncharacterized protein</fullName>
    </submittedName>
</protein>
<gene>
    <name evidence="1" type="ORF">FE257_006858</name>
</gene>
<accession>A0AAD4C9Y4</accession>
<name>A0AAD4C9Y4_ASPNN</name>
<dbReference type="AlphaFoldDB" id="A0AAD4C9Y4"/>
<dbReference type="Proteomes" id="UP001194746">
    <property type="component" value="Unassembled WGS sequence"/>
</dbReference>
<proteinExistence type="predicted"/>
<reference evidence="1" key="1">
    <citation type="journal article" date="2019" name="Beilstein J. Org. Chem.">
        <title>Nanangenines: drimane sesquiterpenoids as the dominant metabolite cohort of a novel Australian fungus, Aspergillus nanangensis.</title>
        <authorList>
            <person name="Lacey H.J."/>
            <person name="Gilchrist C.L.M."/>
            <person name="Crombie A."/>
            <person name="Kalaitzis J.A."/>
            <person name="Vuong D."/>
            <person name="Rutledge P.J."/>
            <person name="Turner P."/>
            <person name="Pitt J.I."/>
            <person name="Lacey E."/>
            <person name="Chooi Y.H."/>
            <person name="Piggott A.M."/>
        </authorList>
    </citation>
    <scope>NUCLEOTIDE SEQUENCE</scope>
    <source>
        <strain evidence="1">MST-FP2251</strain>
    </source>
</reference>
<comment type="caution">
    <text evidence="1">The sequence shown here is derived from an EMBL/GenBank/DDBJ whole genome shotgun (WGS) entry which is preliminary data.</text>
</comment>
<reference evidence="1" key="2">
    <citation type="submission" date="2020-02" db="EMBL/GenBank/DDBJ databases">
        <authorList>
            <person name="Gilchrist C.L.M."/>
            <person name="Chooi Y.-H."/>
        </authorList>
    </citation>
    <scope>NUCLEOTIDE SEQUENCE</scope>
    <source>
        <strain evidence="1">MST-FP2251</strain>
    </source>
</reference>
<sequence>MVDFTFLPNVIPRCLKELPQVPPMCPLRTGDLQAIQIVTEHGRGLGRSVPEISQVHNLASGLSDIVVILERPREEKSHNPDQSFENFVDACDTLKAVDELLRFSSRGARNISTVTVINAFAFQYAKEKNDIEASLNCEEVLARFLLEKKPQVIIHCLNPCYQSPWMARFNFSGRGYRIRTEVVRISDFHEAIMIPSFHPSHAINYLKHRLELRVLLMYHFALAFRSLSSEVAVPCCASRVLDMCLYSGERKEQRAILSNSELASCISDKIHESYLPCKKDIVPLSQQGFESESVTEKINRESDTFSLLSFWLTYLLRKPHKFELYGIAAVLSLLRRANDNFNPIYSRVSLALVQQNIEQEHWFWQPENTTVAELEKSFCRAAIHDNLGVSDIIDVTRTACDSVSKIRHLMENGRNITFKSVEMYRHYRAVYTQISCMSKYLGKAQELSISQALRMEALSKRCWVTLEALYETRGSEEELPYIEVFMHVNRLMEYLVTLRMELEIAHE</sequence>